<organism evidence="2 3">
    <name type="scientific">Fodinibius salicampi</name>
    <dbReference type="NCBI Taxonomy" id="1920655"/>
    <lineage>
        <taxon>Bacteria</taxon>
        <taxon>Pseudomonadati</taxon>
        <taxon>Balneolota</taxon>
        <taxon>Balneolia</taxon>
        <taxon>Balneolales</taxon>
        <taxon>Balneolaceae</taxon>
        <taxon>Fodinibius</taxon>
    </lineage>
</organism>
<dbReference type="EMBL" id="JAJNDC010000001">
    <property type="protein sequence ID" value="MCW9712023.1"/>
    <property type="molecule type" value="Genomic_DNA"/>
</dbReference>
<dbReference type="RefSeq" id="WP_265787673.1">
    <property type="nucleotide sequence ID" value="NZ_BAABRS010000001.1"/>
</dbReference>
<feature type="chain" id="PRO_5046468264" description="Lipoprotein" evidence="1">
    <location>
        <begin position="25"/>
        <end position="216"/>
    </location>
</feature>
<dbReference type="Proteomes" id="UP001207337">
    <property type="component" value="Unassembled WGS sequence"/>
</dbReference>
<sequence length="216" mass="24469">MQRYAIVIGLVILCLSFITGCSSGNEDEATVNEQFTSSEEFNAFNESTRQEQDANTSQPSDLVGYLKNAAECESTRQLTIPFEVDSTVINEETIGGLDNCVGADEETSYALFLFGETPFGNIDIKWMMRIRESMYRDWELMAATYEGDQLLNFQIVGSYRENLKEHIFSNIEVNRQGGGLVITANTERDIEYPIEQLNTEYKEFRIDGEGIINEVE</sequence>
<keyword evidence="3" id="KW-1185">Reference proteome</keyword>
<proteinExistence type="predicted"/>
<protein>
    <recommendedName>
        <fullName evidence="4">Lipoprotein</fullName>
    </recommendedName>
</protein>
<dbReference type="PROSITE" id="PS51257">
    <property type="entry name" value="PROKAR_LIPOPROTEIN"/>
    <property type="match status" value="1"/>
</dbReference>
<keyword evidence="1" id="KW-0732">Signal</keyword>
<evidence type="ECO:0008006" key="4">
    <source>
        <dbReference type="Google" id="ProtNLM"/>
    </source>
</evidence>
<evidence type="ECO:0000256" key="1">
    <source>
        <dbReference type="SAM" id="SignalP"/>
    </source>
</evidence>
<evidence type="ECO:0000313" key="2">
    <source>
        <dbReference type="EMBL" id="MCW9712023.1"/>
    </source>
</evidence>
<accession>A0ABT3PVZ7</accession>
<comment type="caution">
    <text evidence="2">The sequence shown here is derived from an EMBL/GenBank/DDBJ whole genome shotgun (WGS) entry which is preliminary data.</text>
</comment>
<reference evidence="2 3" key="1">
    <citation type="submission" date="2021-11" db="EMBL/GenBank/DDBJ databases">
        <title>Aliifidinibius sp. nov., a new bacterium isolated from saline soil.</title>
        <authorList>
            <person name="Galisteo C."/>
            <person name="De La Haba R."/>
            <person name="Sanchez-Porro C."/>
            <person name="Ventosa A."/>
        </authorList>
    </citation>
    <scope>NUCLEOTIDE SEQUENCE [LARGE SCALE GENOMIC DNA]</scope>
    <source>
        <strain evidence="2 3">KACC 190600</strain>
    </source>
</reference>
<gene>
    <name evidence="2" type="ORF">LQ318_03815</name>
</gene>
<evidence type="ECO:0000313" key="3">
    <source>
        <dbReference type="Proteomes" id="UP001207337"/>
    </source>
</evidence>
<name>A0ABT3PVZ7_9BACT</name>
<feature type="signal peptide" evidence="1">
    <location>
        <begin position="1"/>
        <end position="24"/>
    </location>
</feature>